<dbReference type="PANTHER" id="PTHR35802">
    <property type="entry name" value="PROTEASE SYNTHASE AND SPORULATION PROTEIN PAI 2"/>
    <property type="match status" value="1"/>
</dbReference>
<dbReference type="Proteomes" id="UP001302349">
    <property type="component" value="Chromosome"/>
</dbReference>
<dbReference type="SUPFAM" id="SSF50475">
    <property type="entry name" value="FMN-binding split barrel"/>
    <property type="match status" value="1"/>
</dbReference>
<dbReference type="PIRSF" id="PIRSF010372">
    <property type="entry name" value="PaiB"/>
    <property type="match status" value="1"/>
</dbReference>
<evidence type="ECO:0000313" key="1">
    <source>
        <dbReference type="EMBL" id="WOK09681.1"/>
    </source>
</evidence>
<protein>
    <submittedName>
        <fullName evidence="1">FMN-binding negative transcriptional regulator</fullName>
    </submittedName>
</protein>
<evidence type="ECO:0000313" key="2">
    <source>
        <dbReference type="Proteomes" id="UP001302349"/>
    </source>
</evidence>
<gene>
    <name evidence="1" type="ORF">RT717_13640</name>
</gene>
<dbReference type="Gene3D" id="2.30.110.10">
    <property type="entry name" value="Electron Transport, Fmn-binding Protein, Chain A"/>
    <property type="match status" value="1"/>
</dbReference>
<dbReference type="PANTHER" id="PTHR35802:SF1">
    <property type="entry name" value="PROTEASE SYNTHASE AND SPORULATION PROTEIN PAI 2"/>
    <property type="match status" value="1"/>
</dbReference>
<name>A0ABZ0J188_9BACT</name>
<reference evidence="1 2" key="1">
    <citation type="journal article" date="2023" name="Microbiol. Resour. Announc.">
        <title>Complete Genome Sequence of Imperialibacter roseus strain P4T.</title>
        <authorList>
            <person name="Tizabi D.R."/>
            <person name="Bachvaroff T."/>
            <person name="Hill R.T."/>
        </authorList>
    </citation>
    <scope>NUCLEOTIDE SEQUENCE [LARGE SCALE GENOMIC DNA]</scope>
    <source>
        <strain evidence="1 2">P4T</strain>
    </source>
</reference>
<dbReference type="InterPro" id="IPR007396">
    <property type="entry name" value="TR_PAI2-type"/>
</dbReference>
<dbReference type="InterPro" id="IPR012349">
    <property type="entry name" value="Split_barrel_FMN-bd"/>
</dbReference>
<keyword evidence="2" id="KW-1185">Reference proteome</keyword>
<accession>A0ABZ0J188</accession>
<dbReference type="Pfam" id="PF04299">
    <property type="entry name" value="FMN_bind_2"/>
    <property type="match status" value="1"/>
</dbReference>
<dbReference type="EMBL" id="CP136051">
    <property type="protein sequence ID" value="WOK09681.1"/>
    <property type="molecule type" value="Genomic_DNA"/>
</dbReference>
<sequence>MYVAPYFQMTDADKVLDFIKSNPFGILVASQSNIPLASHIPFWLEEREGSYFLLGHISIANELGSVLEEVDQVLVIFQGSHGYISPSWYEKQNVPTWNYQAVHIYGSAALLSGPELEAHVKELMDSYESNIPGGRKYEDMTADYRDKELRGIKGFRIKIENVEAAYKLSQNRNERDHANIIEQLKKSTNPHDHELARLMEENRPTPKQKAGL</sequence>
<proteinExistence type="predicted"/>
<dbReference type="RefSeq" id="WP_317492292.1">
    <property type="nucleotide sequence ID" value="NZ_CP136051.1"/>
</dbReference>
<organism evidence="1 2">
    <name type="scientific">Imperialibacter roseus</name>
    <dbReference type="NCBI Taxonomy" id="1324217"/>
    <lineage>
        <taxon>Bacteria</taxon>
        <taxon>Pseudomonadati</taxon>
        <taxon>Bacteroidota</taxon>
        <taxon>Cytophagia</taxon>
        <taxon>Cytophagales</taxon>
        <taxon>Flammeovirgaceae</taxon>
        <taxon>Imperialibacter</taxon>
    </lineage>
</organism>